<comment type="caution">
    <text evidence="2">The sequence shown here is derived from an EMBL/GenBank/DDBJ whole genome shotgun (WGS) entry which is preliminary data.</text>
</comment>
<feature type="region of interest" description="Disordered" evidence="1">
    <location>
        <begin position="124"/>
        <end position="145"/>
    </location>
</feature>
<dbReference type="AlphaFoldDB" id="A0A849KQR9"/>
<reference evidence="2 3" key="1">
    <citation type="submission" date="2020-05" db="EMBL/GenBank/DDBJ databases">
        <authorList>
            <person name="Khan S.A."/>
            <person name="Jeon C.O."/>
            <person name="Chun B.H."/>
        </authorList>
    </citation>
    <scope>NUCLEOTIDE SEQUENCE [LARGE SCALE GENOMIC DNA]</scope>
    <source>
        <strain evidence="2 3">B156</strain>
    </source>
</reference>
<organism evidence="2 3">
    <name type="scientific">Ramlibacter montanisoli</name>
    <dbReference type="NCBI Taxonomy" id="2732512"/>
    <lineage>
        <taxon>Bacteria</taxon>
        <taxon>Pseudomonadati</taxon>
        <taxon>Pseudomonadota</taxon>
        <taxon>Betaproteobacteria</taxon>
        <taxon>Burkholderiales</taxon>
        <taxon>Comamonadaceae</taxon>
        <taxon>Ramlibacter</taxon>
    </lineage>
</organism>
<name>A0A849KQR9_9BURK</name>
<dbReference type="RefSeq" id="WP_171560635.1">
    <property type="nucleotide sequence ID" value="NZ_JABFCS010000001.1"/>
</dbReference>
<accession>A0A849KQR9</accession>
<reference evidence="2 3" key="2">
    <citation type="submission" date="2020-06" db="EMBL/GenBank/DDBJ databases">
        <title>Ramlibacter rhizophilus sp. nov., isolated from rhizosphere soil of national flower Mugunghwa from South Korea.</title>
        <authorList>
            <person name="Zheng-Fei Y."/>
            <person name="Huan T."/>
        </authorList>
    </citation>
    <scope>NUCLEOTIDE SEQUENCE [LARGE SCALE GENOMIC DNA]</scope>
    <source>
        <strain evidence="2 3">B156</strain>
    </source>
</reference>
<evidence type="ECO:0000313" key="2">
    <source>
        <dbReference type="EMBL" id="NNU44169.1"/>
    </source>
</evidence>
<protein>
    <submittedName>
        <fullName evidence="2">Uncharacterized protein</fullName>
    </submittedName>
</protein>
<evidence type="ECO:0000313" key="3">
    <source>
        <dbReference type="Proteomes" id="UP000552954"/>
    </source>
</evidence>
<evidence type="ECO:0000256" key="1">
    <source>
        <dbReference type="SAM" id="MobiDB-lite"/>
    </source>
</evidence>
<dbReference type="Proteomes" id="UP000552954">
    <property type="component" value="Unassembled WGS sequence"/>
</dbReference>
<keyword evidence="3" id="KW-1185">Reference proteome</keyword>
<proteinExistence type="predicted"/>
<sequence length="145" mass="16185">MRELQRKQQSLGAAAERSALEFDVEIRAIEKIMEQGARWLQDMRNQLKARTAAGGDAAAQDQIRQDNERCELLVERLKLLRAANSAAQDASERCRGVAKRRAALMETLQRLLDSDLKGARQKLAAVAEQGPRPKGWTRHAAPARS</sequence>
<dbReference type="EMBL" id="JABFCS010000001">
    <property type="protein sequence ID" value="NNU44169.1"/>
    <property type="molecule type" value="Genomic_DNA"/>
</dbReference>
<gene>
    <name evidence="2" type="ORF">HK415_14895</name>
</gene>